<dbReference type="Gene3D" id="1.10.287.1490">
    <property type="match status" value="1"/>
</dbReference>
<keyword evidence="2" id="KW-0175">Coiled coil</keyword>
<organism evidence="6 7">
    <name type="scientific">Paraclostridium sordellii</name>
    <name type="common">Clostridium sordellii</name>
    <dbReference type="NCBI Taxonomy" id="1505"/>
    <lineage>
        <taxon>Bacteria</taxon>
        <taxon>Bacillati</taxon>
        <taxon>Bacillota</taxon>
        <taxon>Clostridia</taxon>
        <taxon>Peptostreptococcales</taxon>
        <taxon>Peptostreptococcaceae</taxon>
        <taxon>Paraclostridium</taxon>
    </lineage>
</organism>
<feature type="region of interest" description="Disordered" evidence="3">
    <location>
        <begin position="981"/>
        <end position="1055"/>
    </location>
</feature>
<keyword evidence="4" id="KW-0812">Transmembrane</keyword>
<protein>
    <submittedName>
        <fullName evidence="6">Tail tape measure protein</fullName>
    </submittedName>
</protein>
<feature type="compositionally biased region" description="Polar residues" evidence="3">
    <location>
        <begin position="981"/>
        <end position="995"/>
    </location>
</feature>
<accession>A0ABM9RQC6</accession>
<name>A0ABM9RQC6_PARSO</name>
<dbReference type="GeneID" id="97537947"/>
<dbReference type="InterPro" id="IPR010090">
    <property type="entry name" value="Phage_tape_meas"/>
</dbReference>
<dbReference type="NCBIfam" id="TIGR01760">
    <property type="entry name" value="tape_meas_TP901"/>
    <property type="match status" value="1"/>
</dbReference>
<keyword evidence="4" id="KW-0472">Membrane</keyword>
<evidence type="ECO:0000259" key="5">
    <source>
        <dbReference type="Pfam" id="PF10145"/>
    </source>
</evidence>
<feature type="transmembrane region" description="Helical" evidence="4">
    <location>
        <begin position="691"/>
        <end position="717"/>
    </location>
</feature>
<dbReference type="Proteomes" id="UP000032811">
    <property type="component" value="Chromosome 1"/>
</dbReference>
<dbReference type="EMBL" id="LN679998">
    <property type="protein sequence ID" value="CEJ74225.1"/>
    <property type="molecule type" value="Genomic_DNA"/>
</dbReference>
<evidence type="ECO:0000313" key="7">
    <source>
        <dbReference type="Proteomes" id="UP000032811"/>
    </source>
</evidence>
<keyword evidence="7" id="KW-1185">Reference proteome</keyword>
<dbReference type="Pfam" id="PF10145">
    <property type="entry name" value="PhageMin_Tail"/>
    <property type="match status" value="1"/>
</dbReference>
<gene>
    <name evidence="6" type="ORF">ATCC9714_21131</name>
</gene>
<feature type="domain" description="Phage tail tape measure protein" evidence="5">
    <location>
        <begin position="387"/>
        <end position="590"/>
    </location>
</feature>
<keyword evidence="4" id="KW-1133">Transmembrane helix</keyword>
<feature type="transmembrane region" description="Helical" evidence="4">
    <location>
        <begin position="738"/>
        <end position="762"/>
    </location>
</feature>
<feature type="coiled-coil region" evidence="2">
    <location>
        <begin position="201"/>
        <end position="312"/>
    </location>
</feature>
<evidence type="ECO:0000256" key="3">
    <source>
        <dbReference type="SAM" id="MobiDB-lite"/>
    </source>
</evidence>
<proteinExistence type="predicted"/>
<feature type="coiled-coil region" evidence="2">
    <location>
        <begin position="19"/>
        <end position="81"/>
    </location>
</feature>
<sequence>MSGKKEEIGELAIALSFESQDANKQISALNKSINRTEKEFKAAGKGIKNFENTYQGLDAKIKKTTKQLEDNNKKLKVQESEHKRVAKAFELSKKKLDEMDGSIDKNSKEWKEQANLVQKNADKLTKLSTDINVTKGNINKLTSELNESKTRFEELGRKTQTLDEKLEQIGTQSELTQSELNKLGSELQQSGGYFENLGNEINKIANDLNTCNQKVDAYQSEINKLDSVLSENKSKHSQLKKEINDLEKELSEAKSKYGENSTEANQLNQKLLSLKDSYNQVETEIEQNNKELSQYKIQLNNVQTEVNQLSNELKQMPFDKVSESLKNTGSNIKSVGQSLTAGVTVPIGAAAGAATKFGVDFDSAMSKLQATSGITDKTSKSFVDLERKAREMGSTTSFSATDAANGLTYLALAGWDVETQIDRIEPVLRAAEAGGMDLARCADLVTDSMSAAGVASEDFSKYLDITAQAQRKSNTSMEEMLEAYTVAGGMFDQLNMPLEKSGALLGVLANRGTKGSEAGNALISVFSNLITETGQAGDALEAMGISLYDSTGKQRDMVDVLKEMAQKLGVTADGTSDLTEQQKQQYAAMVGGKTQFDTLMKLLSGVSGEYDTLEDQLKNSNGALAEMAKIMKDNLGGSIDNMKSSIEGALIEAFKAMEPVLENIIKWITDAAKWFSNLDDSTQQTIVTIGAMAAAVGPLLMGLGQLMIVGGNTVTLLDKLKGGMGKNAVAIGGLKSALGLLASPVGIGAVIVAIGGLIAMIGDNENALLKLQEKFGGFGTVIGGVCEFVSGHVQLTFGNLAIAIMGVFDIIGAIIDGPGGATVNDAFDKMTAKMKLNTEEAMGKMVLTTTRGMSQLRNATDTQLNGTVESMNTIMDAIPRIVDGKYRTASQVLGQQLHNMDFTQLSILQGMNDTTKMMFQGIVQGMSVEQASKKVEQNLKEMAAAGKIDADTMQKDISQAMEQMKQQMDTKTKEGADKVNTNTKNAENQAVQNAKNTKDKVSKEYNETASNIDKSTKDAGNKAKANMDKASKDVGNATNNMANESKKGTGKLASNTDADMKKANKSVQQSATDMYNGSKKSYSKMADVARQEASRMHNGVRDSANAMSLKARQSASEMYRGVTTSTRLMANAAIADWNRIRSVYSQPIHGTIIKTTVLQTISKGPKSITRDIPTISGPYKIPREANLKLRSVNLSNFTMPRIDTSQYLTRGSYYNSNSYNSSFSNVVNNTSNKNLESKLDTLISLMYDVLHKKEEESNKNVSAELRITDETGRYLAEIIAPHGSIIDDYKIDRDPRF</sequence>
<feature type="compositionally biased region" description="Basic and acidic residues" evidence="3">
    <location>
        <begin position="1014"/>
        <end position="1032"/>
    </location>
</feature>
<dbReference type="Gene3D" id="1.20.120.20">
    <property type="entry name" value="Apolipoprotein"/>
    <property type="match status" value="1"/>
</dbReference>
<feature type="compositionally biased region" description="Basic and acidic residues" evidence="3">
    <location>
        <begin position="996"/>
        <end position="1006"/>
    </location>
</feature>
<dbReference type="SUPFAM" id="SSF57997">
    <property type="entry name" value="Tropomyosin"/>
    <property type="match status" value="2"/>
</dbReference>
<evidence type="ECO:0000256" key="2">
    <source>
        <dbReference type="SAM" id="Coils"/>
    </source>
</evidence>
<evidence type="ECO:0000256" key="1">
    <source>
        <dbReference type="ARBA" id="ARBA00022612"/>
    </source>
</evidence>
<evidence type="ECO:0000313" key="6">
    <source>
        <dbReference type="EMBL" id="CEJ74225.1"/>
    </source>
</evidence>
<keyword evidence="1" id="KW-1188">Viral release from host cell</keyword>
<dbReference type="PANTHER" id="PTHR37813:SF1">
    <property type="entry name" value="FELS-2 PROPHAGE PROTEIN"/>
    <property type="match status" value="1"/>
</dbReference>
<dbReference type="RefSeq" id="WP_057545227.1">
    <property type="nucleotide sequence ID" value="NZ_CDNJ01000003.1"/>
</dbReference>
<evidence type="ECO:0000256" key="4">
    <source>
        <dbReference type="SAM" id="Phobius"/>
    </source>
</evidence>
<reference evidence="6 7" key="1">
    <citation type="submission" date="2014-11" db="EMBL/GenBank/DDBJ databases">
        <authorList>
            <person name="Aslett M.A."/>
            <person name="De Silva N."/>
        </authorList>
    </citation>
    <scope>NUCLEOTIDE SEQUENCE [LARGE SCALE GENOMIC DNA]</scope>
    <source>
        <strain evidence="6 7">ATCC9714</strain>
    </source>
</reference>
<dbReference type="PANTHER" id="PTHR37813">
    <property type="entry name" value="FELS-2 PROPHAGE PROTEIN"/>
    <property type="match status" value="1"/>
</dbReference>